<dbReference type="EMBL" id="JBGNUJ010000003">
    <property type="protein sequence ID" value="KAL3961364.1"/>
    <property type="molecule type" value="Genomic_DNA"/>
</dbReference>
<gene>
    <name evidence="1" type="ORF">ACCO45_002887</name>
</gene>
<keyword evidence="2" id="KW-1185">Reference proteome</keyword>
<proteinExistence type="predicted"/>
<evidence type="ECO:0000313" key="2">
    <source>
        <dbReference type="Proteomes" id="UP001638806"/>
    </source>
</evidence>
<protein>
    <submittedName>
        <fullName evidence="1">Uncharacterized protein</fullName>
    </submittedName>
</protein>
<organism evidence="1 2">
    <name type="scientific">Purpureocillium lilacinum</name>
    <name type="common">Paecilomyces lilacinus</name>
    <dbReference type="NCBI Taxonomy" id="33203"/>
    <lineage>
        <taxon>Eukaryota</taxon>
        <taxon>Fungi</taxon>
        <taxon>Dikarya</taxon>
        <taxon>Ascomycota</taxon>
        <taxon>Pezizomycotina</taxon>
        <taxon>Sordariomycetes</taxon>
        <taxon>Hypocreomycetidae</taxon>
        <taxon>Hypocreales</taxon>
        <taxon>Ophiocordycipitaceae</taxon>
        <taxon>Purpureocillium</taxon>
    </lineage>
</organism>
<dbReference type="Proteomes" id="UP001638806">
    <property type="component" value="Unassembled WGS sequence"/>
</dbReference>
<comment type="caution">
    <text evidence="1">The sequence shown here is derived from an EMBL/GenBank/DDBJ whole genome shotgun (WGS) entry which is preliminary data.</text>
</comment>
<reference evidence="1" key="1">
    <citation type="submission" date="2024-12" db="EMBL/GenBank/DDBJ databases">
        <title>Comparative genomics and development of molecular markers within Purpureocillium lilacinum and among Purpureocillium species.</title>
        <authorList>
            <person name="Yeh Z.-Y."/>
            <person name="Ni N.-T."/>
            <person name="Lo P.-H."/>
            <person name="Mushyakhwo K."/>
            <person name="Lin C.-F."/>
            <person name="Nai Y.-S."/>
        </authorList>
    </citation>
    <scope>NUCLEOTIDE SEQUENCE</scope>
    <source>
        <strain evidence="1">NCHU-NPUST-175</strain>
    </source>
</reference>
<name>A0ACC4E0S0_PURLI</name>
<evidence type="ECO:0000313" key="1">
    <source>
        <dbReference type="EMBL" id="KAL3961364.1"/>
    </source>
</evidence>
<accession>A0ACC4E0S0</accession>
<sequence>MATPRADILPLLEAELDAIFTLDRSVSPPALLAPDLHAVQAVHALHHHHPCASVLALSPSLIAAGYHERLRPEETPSPPPLSSHESCGGGGGGGGDDEEPPSSITRLRLSLGLSERCVAHGPSYVFPASFSASYTRSSWPLPTDVRIITSADDIRTTAAAVTAAAAAAAAAAVTADEDAPPRLARPENWQPGEWTDLLAGALGPWAMAVVASDADANSHPDADADADNKKNSNHREQRSNHRGQHSNHSKPPALLTPISICFCARLTASASEAGIWTHPSRRGQGIAPAVVAAWGFTMMMQQQEEEEGSGGAAAHGGGSSGGDGDGGTQKRKQTRTLFYSTSADNAASQAIARRLGLVPLRRYGSCCCATRRSQLHRRGIERYVVCREGVPGHGGEGGGDADCRATR</sequence>